<evidence type="ECO:0000313" key="7">
    <source>
        <dbReference type="EMBL" id="QGS09536.1"/>
    </source>
</evidence>
<dbReference type="PROSITE" id="PS00092">
    <property type="entry name" value="N6_MTASE"/>
    <property type="match status" value="1"/>
</dbReference>
<dbReference type="InterPro" id="IPR002052">
    <property type="entry name" value="DNA_methylase_N6_adenine_CS"/>
</dbReference>
<gene>
    <name evidence="7" type="ORF">FOC49_06405</name>
</gene>
<evidence type="ECO:0000313" key="8">
    <source>
        <dbReference type="Proteomes" id="UP000425411"/>
    </source>
</evidence>
<dbReference type="InterPro" id="IPR002295">
    <property type="entry name" value="N4/N6-MTase_EcoPI_Mod-like"/>
</dbReference>
<keyword evidence="8" id="KW-1185">Reference proteome</keyword>
<evidence type="ECO:0000259" key="6">
    <source>
        <dbReference type="Pfam" id="PF01555"/>
    </source>
</evidence>
<dbReference type="Pfam" id="PF01555">
    <property type="entry name" value="N6_N4_Mtase"/>
    <property type="match status" value="1"/>
</dbReference>
<keyword evidence="4" id="KW-0949">S-adenosyl-L-methionine</keyword>
<dbReference type="RefSeq" id="WP_004632178.1">
    <property type="nucleotide sequence ID" value="NZ_CP046314.1"/>
</dbReference>
<feature type="domain" description="DNA methylase N-4/N-6" evidence="6">
    <location>
        <begin position="118"/>
        <end position="257"/>
    </location>
</feature>
<dbReference type="PRINTS" id="PR00506">
    <property type="entry name" value="D21N6MTFRASE"/>
</dbReference>
<keyword evidence="3" id="KW-0808">Transferase</keyword>
<dbReference type="SUPFAM" id="SSF53335">
    <property type="entry name" value="S-adenosyl-L-methionine-dependent methyltransferases"/>
    <property type="match status" value="1"/>
</dbReference>
<keyword evidence="2" id="KW-0489">Methyltransferase</keyword>
<dbReference type="GO" id="GO:0009307">
    <property type="term" value="P:DNA restriction-modification system"/>
    <property type="evidence" value="ECO:0007669"/>
    <property type="project" value="UniProtKB-KW"/>
</dbReference>
<evidence type="ECO:0000256" key="2">
    <source>
        <dbReference type="ARBA" id="ARBA00022603"/>
    </source>
</evidence>
<evidence type="ECO:0000256" key="3">
    <source>
        <dbReference type="ARBA" id="ARBA00022679"/>
    </source>
</evidence>
<comment type="similarity">
    <text evidence="1">Belongs to the N(4)/N(6)-methyltransferase family.</text>
</comment>
<sequence length="295" mass="34418">MIKEQLENNENVKSNTKLLNLLKENFPDYFDKDNNFMIDKFKNTLKSDEINITKEGYELNFLGKSYARFQTSTETETIISPLTEHNNKEENKNSENLYIIGDNLDALKHLLKSYSRKVKCIYIDPPYNTGSDGFVYPDNFKFDSMTLSNKMGIDEEEAERIIDMRGKSTHSAWLTFMYPRLILARELLTDEGIIFISIDDNEQSNLKIVCDEIFGEENFAGKITVVNNPRGRDYGGIANMHEYLLVYKKSYNTVINNLIDYDKVFPYSDEISGFELRELRNRNIAFNKNNRPNLY</sequence>
<dbReference type="Gene3D" id="3.40.50.150">
    <property type="entry name" value="Vaccinia Virus protein VP39"/>
    <property type="match status" value="1"/>
</dbReference>
<dbReference type="InterPro" id="IPR002941">
    <property type="entry name" value="DNA_methylase_N4/N6"/>
</dbReference>
<dbReference type="InterPro" id="IPR029063">
    <property type="entry name" value="SAM-dependent_MTases_sf"/>
</dbReference>
<dbReference type="AlphaFoldDB" id="A0AAP9KTJ7"/>
<reference evidence="7 8" key="1">
    <citation type="submission" date="2019-11" db="EMBL/GenBank/DDBJ databases">
        <title>FDA dAtabase for Regulatory Grade micrObial Sequences (FDA-ARGOS): Supporting development and validation of Infectious Disease Dx tests.</title>
        <authorList>
            <person name="Turner S."/>
            <person name="Byrd R."/>
            <person name="Tallon L."/>
            <person name="Sadzewicz L."/>
            <person name="Vavikolanu K."/>
            <person name="Mehta A."/>
            <person name="Aluvathingal J."/>
            <person name="Nadendla S."/>
            <person name="Myers T."/>
            <person name="Yan Y."/>
            <person name="Sichtig H."/>
        </authorList>
    </citation>
    <scope>NUCLEOTIDE SEQUENCE [LARGE SCALE GENOMIC DNA]</scope>
    <source>
        <strain evidence="7 8">FDAARGOS_741</strain>
    </source>
</reference>
<evidence type="ECO:0000256" key="4">
    <source>
        <dbReference type="ARBA" id="ARBA00022691"/>
    </source>
</evidence>
<keyword evidence="5" id="KW-0680">Restriction system</keyword>
<dbReference type="EMBL" id="CP046314">
    <property type="protein sequence ID" value="QGS09536.1"/>
    <property type="molecule type" value="Genomic_DNA"/>
</dbReference>
<name>A0AAP9KTJ7_9BACL</name>
<organism evidence="7 8">
    <name type="scientific">Gemella morbillorum</name>
    <dbReference type="NCBI Taxonomy" id="29391"/>
    <lineage>
        <taxon>Bacteria</taxon>
        <taxon>Bacillati</taxon>
        <taxon>Bacillota</taxon>
        <taxon>Bacilli</taxon>
        <taxon>Bacillales</taxon>
        <taxon>Gemellaceae</taxon>
        <taxon>Gemella</taxon>
    </lineage>
</organism>
<evidence type="ECO:0000256" key="1">
    <source>
        <dbReference type="ARBA" id="ARBA00006594"/>
    </source>
</evidence>
<accession>A0AAP9KTJ7</accession>
<dbReference type="GO" id="GO:0008170">
    <property type="term" value="F:N-methyltransferase activity"/>
    <property type="evidence" value="ECO:0007669"/>
    <property type="project" value="InterPro"/>
</dbReference>
<proteinExistence type="inferred from homology"/>
<protein>
    <submittedName>
        <fullName evidence="7">Site-specific DNA-methyltransferase</fullName>
    </submittedName>
</protein>
<dbReference type="Proteomes" id="UP000425411">
    <property type="component" value="Chromosome"/>
</dbReference>
<dbReference type="GO" id="GO:0032259">
    <property type="term" value="P:methylation"/>
    <property type="evidence" value="ECO:0007669"/>
    <property type="project" value="UniProtKB-KW"/>
</dbReference>
<dbReference type="GO" id="GO:0003677">
    <property type="term" value="F:DNA binding"/>
    <property type="evidence" value="ECO:0007669"/>
    <property type="project" value="InterPro"/>
</dbReference>
<evidence type="ECO:0000256" key="5">
    <source>
        <dbReference type="ARBA" id="ARBA00022747"/>
    </source>
</evidence>